<accession>C2EMN6</accession>
<dbReference type="AlphaFoldDB" id="C2EMN6"/>
<dbReference type="SUPFAM" id="SSF46785">
    <property type="entry name" value="Winged helix' DNA-binding domain"/>
    <property type="match status" value="1"/>
</dbReference>
<dbReference type="InterPro" id="IPR028978">
    <property type="entry name" value="Chorismate_lyase_/UTRA_dom_sf"/>
</dbReference>
<dbReference type="EMBL" id="ACGU01000043">
    <property type="protein sequence ID" value="EEJ72245.1"/>
    <property type="molecule type" value="Genomic_DNA"/>
</dbReference>
<keyword evidence="3" id="KW-0238">DNA-binding</keyword>
<keyword evidence="1" id="KW-0678">Repressor</keyword>
<dbReference type="HOGENOM" id="CLU_063236_5_0_9"/>
<dbReference type="STRING" id="525365.HMPREF0548_0932"/>
<evidence type="ECO:0000313" key="6">
    <source>
        <dbReference type="EMBL" id="EEJ72245.1"/>
    </source>
</evidence>
<evidence type="ECO:0000256" key="3">
    <source>
        <dbReference type="ARBA" id="ARBA00023125"/>
    </source>
</evidence>
<dbReference type="Pfam" id="PF00392">
    <property type="entry name" value="GntR"/>
    <property type="match status" value="1"/>
</dbReference>
<dbReference type="InterPro" id="IPR036390">
    <property type="entry name" value="WH_DNA-bd_sf"/>
</dbReference>
<dbReference type="SMART" id="SM00866">
    <property type="entry name" value="UTRA"/>
    <property type="match status" value="1"/>
</dbReference>
<dbReference type="GO" id="GO:0045892">
    <property type="term" value="P:negative regulation of DNA-templated transcription"/>
    <property type="evidence" value="ECO:0007669"/>
    <property type="project" value="TreeGrafter"/>
</dbReference>
<dbReference type="Gene3D" id="3.40.1410.10">
    <property type="entry name" value="Chorismate lyase-like"/>
    <property type="match status" value="1"/>
</dbReference>
<keyword evidence="7" id="KW-1185">Reference proteome</keyword>
<evidence type="ECO:0000256" key="2">
    <source>
        <dbReference type="ARBA" id="ARBA00023015"/>
    </source>
</evidence>
<dbReference type="eggNOG" id="COG2188">
    <property type="taxonomic scope" value="Bacteria"/>
</dbReference>
<dbReference type="PRINTS" id="PR00035">
    <property type="entry name" value="HTHGNTR"/>
</dbReference>
<protein>
    <submittedName>
        <fullName evidence="6">UbiC transcription regulator-associated domain protein</fullName>
    </submittedName>
</protein>
<keyword evidence="4" id="KW-0804">Transcription</keyword>
<comment type="caution">
    <text evidence="6">The sequence shown here is derived from an EMBL/GenBank/DDBJ whole genome shotgun (WGS) entry which is preliminary data.</text>
</comment>
<evidence type="ECO:0000313" key="7">
    <source>
        <dbReference type="Proteomes" id="UP000005583"/>
    </source>
</evidence>
<dbReference type="GO" id="GO:0003677">
    <property type="term" value="F:DNA binding"/>
    <property type="evidence" value="ECO:0007669"/>
    <property type="project" value="UniProtKB-KW"/>
</dbReference>
<dbReference type="InterPro" id="IPR000524">
    <property type="entry name" value="Tscrpt_reg_HTH_GntR"/>
</dbReference>
<dbReference type="SMART" id="SM00345">
    <property type="entry name" value="HTH_GNTR"/>
    <property type="match status" value="1"/>
</dbReference>
<gene>
    <name evidence="6" type="ORF">HMPREF0548_0932</name>
</gene>
<dbReference type="GO" id="GO:0003700">
    <property type="term" value="F:DNA-binding transcription factor activity"/>
    <property type="evidence" value="ECO:0007669"/>
    <property type="project" value="InterPro"/>
</dbReference>
<evidence type="ECO:0000256" key="1">
    <source>
        <dbReference type="ARBA" id="ARBA00022491"/>
    </source>
</evidence>
<dbReference type="PANTHER" id="PTHR44846:SF5">
    <property type="entry name" value="HTH-TYPE TRANSCRIPTIONAL REGULATOR GMUR"/>
    <property type="match status" value="1"/>
</dbReference>
<keyword evidence="2" id="KW-0805">Transcription regulation</keyword>
<evidence type="ECO:0000259" key="5">
    <source>
        <dbReference type="PROSITE" id="PS50949"/>
    </source>
</evidence>
<dbReference type="Pfam" id="PF07702">
    <property type="entry name" value="UTRA"/>
    <property type="match status" value="1"/>
</dbReference>
<proteinExistence type="predicted"/>
<dbReference type="PANTHER" id="PTHR44846">
    <property type="entry name" value="MANNOSYL-D-GLYCERATE TRANSPORT/METABOLISM SYSTEM REPRESSOR MNGR-RELATED"/>
    <property type="match status" value="1"/>
</dbReference>
<dbReference type="Proteomes" id="UP000005583">
    <property type="component" value="Unassembled WGS sequence"/>
</dbReference>
<feature type="domain" description="HTH gntR-type" evidence="5">
    <location>
        <begin position="6"/>
        <end position="74"/>
    </location>
</feature>
<dbReference type="InterPro" id="IPR011663">
    <property type="entry name" value="UTRA"/>
</dbReference>
<evidence type="ECO:0000256" key="4">
    <source>
        <dbReference type="ARBA" id="ARBA00023163"/>
    </source>
</evidence>
<dbReference type="FunFam" id="3.40.1410.10:FF:000008">
    <property type="entry name" value="Transcriptional regulator, GntR family"/>
    <property type="match status" value="1"/>
</dbReference>
<organism evidence="6 7">
    <name type="scientific">Lactobacillus ultunensis DSM 16047</name>
    <dbReference type="NCBI Taxonomy" id="525365"/>
    <lineage>
        <taxon>Bacteria</taxon>
        <taxon>Bacillati</taxon>
        <taxon>Bacillota</taxon>
        <taxon>Bacilli</taxon>
        <taxon>Lactobacillales</taxon>
        <taxon>Lactobacillaceae</taxon>
        <taxon>Lactobacillus</taxon>
    </lineage>
</organism>
<dbReference type="CDD" id="cd07377">
    <property type="entry name" value="WHTH_GntR"/>
    <property type="match status" value="1"/>
</dbReference>
<dbReference type="SUPFAM" id="SSF64288">
    <property type="entry name" value="Chorismate lyase-like"/>
    <property type="match status" value="1"/>
</dbReference>
<dbReference type="InterPro" id="IPR036388">
    <property type="entry name" value="WH-like_DNA-bd_sf"/>
</dbReference>
<sequence>MINMAKAKYLEVASELKKRIEDGVYSKQEPLPDQEAFAKEFNVSRLTVKKAFDGLERQGLVYKQSGLGTFVAGEIPIKSQIDAPANAFTGLQNQLGKDKIKSKILHFSVEFPDEQMQRNLNLKANEPIYNIIRLRVYEDHPFIIEHTFMPIKLVPDLDEKILHSSIYNYIHQKLHLKFGHAYRKIRAQKPDQYDIKYLDAKADDPMLELEQIIWLTNGQPIEYSVSRNRYDARDYVLLDNNRF</sequence>
<dbReference type="PROSITE" id="PS50949">
    <property type="entry name" value="HTH_GNTR"/>
    <property type="match status" value="1"/>
</dbReference>
<reference evidence="6 7" key="1">
    <citation type="submission" date="2009-01" db="EMBL/GenBank/DDBJ databases">
        <authorList>
            <person name="Qin X."/>
            <person name="Bachman B."/>
            <person name="Battles P."/>
            <person name="Bell A."/>
            <person name="Bess C."/>
            <person name="Bickham C."/>
            <person name="Chaboub L."/>
            <person name="Chen D."/>
            <person name="Coyle M."/>
            <person name="Deiros D.R."/>
            <person name="Dinh H."/>
            <person name="Forbes L."/>
            <person name="Fowler G."/>
            <person name="Francisco L."/>
            <person name="Fu Q."/>
            <person name="Gubbala S."/>
            <person name="Hale W."/>
            <person name="Han Y."/>
            <person name="Hemphill L."/>
            <person name="Highlander S.K."/>
            <person name="Hirani K."/>
            <person name="Hogues M."/>
            <person name="Jackson L."/>
            <person name="Jakkamsetti A."/>
            <person name="Javaid M."/>
            <person name="Jiang H."/>
            <person name="Korchina V."/>
            <person name="Kovar C."/>
            <person name="Lara F."/>
            <person name="Lee S."/>
            <person name="Mata R."/>
            <person name="Mathew T."/>
            <person name="Moen C."/>
            <person name="Morales K."/>
            <person name="Munidasa M."/>
            <person name="Nazareth L."/>
            <person name="Ngo R."/>
            <person name="Nguyen L."/>
            <person name="Okwuonu G."/>
            <person name="Ongeri F."/>
            <person name="Patil S."/>
            <person name="Petrosino J."/>
            <person name="Pham C."/>
            <person name="Pham P."/>
            <person name="Pu L.-L."/>
            <person name="Puazo M."/>
            <person name="Raj R."/>
            <person name="Reid J."/>
            <person name="Rouhana J."/>
            <person name="Saada N."/>
            <person name="Shang Y."/>
            <person name="Simmons D."/>
            <person name="Thornton R."/>
            <person name="Warren J."/>
            <person name="Weissenberger G."/>
            <person name="Zhang J."/>
            <person name="Zhang L."/>
            <person name="Zhou C."/>
            <person name="Zhu D."/>
            <person name="Muzny D."/>
            <person name="Worley K."/>
            <person name="Gibbs R."/>
        </authorList>
    </citation>
    <scope>NUCLEOTIDE SEQUENCE [LARGE SCALE GENOMIC DNA]</scope>
    <source>
        <strain evidence="6 7">DSM 16047</strain>
    </source>
</reference>
<dbReference type="InterPro" id="IPR050679">
    <property type="entry name" value="Bact_HTH_transcr_reg"/>
</dbReference>
<name>C2EMN6_9LACO</name>
<dbReference type="Gene3D" id="1.10.10.10">
    <property type="entry name" value="Winged helix-like DNA-binding domain superfamily/Winged helix DNA-binding domain"/>
    <property type="match status" value="1"/>
</dbReference>